<keyword evidence="2" id="KW-1185">Reference proteome</keyword>
<accession>A0A086XQQ2</accession>
<evidence type="ECO:0008006" key="3">
    <source>
        <dbReference type="Google" id="ProtNLM"/>
    </source>
</evidence>
<gene>
    <name evidence="1" type="ORF">CG50_10645</name>
</gene>
<dbReference type="Proteomes" id="UP000028824">
    <property type="component" value="Unassembled WGS sequence"/>
</dbReference>
<dbReference type="OrthoDB" id="1680496at2"/>
<evidence type="ECO:0000313" key="2">
    <source>
        <dbReference type="Proteomes" id="UP000028824"/>
    </source>
</evidence>
<dbReference type="Pfam" id="PF18906">
    <property type="entry name" value="Phage_tube_2"/>
    <property type="match status" value="1"/>
</dbReference>
<comment type="caution">
    <text evidence="1">The sequence shown here is derived from an EMBL/GenBank/DDBJ whole genome shotgun (WGS) entry which is preliminary data.</text>
</comment>
<organism evidence="1 2">
    <name type="scientific">Paenirhodobacter enshiensis</name>
    <dbReference type="NCBI Taxonomy" id="1105367"/>
    <lineage>
        <taxon>Bacteria</taxon>
        <taxon>Pseudomonadati</taxon>
        <taxon>Pseudomonadota</taxon>
        <taxon>Alphaproteobacteria</taxon>
        <taxon>Rhodobacterales</taxon>
        <taxon>Rhodobacter group</taxon>
        <taxon>Paenirhodobacter</taxon>
    </lineage>
</organism>
<dbReference type="EMBL" id="JFZB01000052">
    <property type="protein sequence ID" value="KFI24352.1"/>
    <property type="molecule type" value="Genomic_DNA"/>
</dbReference>
<evidence type="ECO:0000313" key="1">
    <source>
        <dbReference type="EMBL" id="KFI24352.1"/>
    </source>
</evidence>
<dbReference type="STRING" id="1105367.CG50_10645"/>
<dbReference type="InterPro" id="IPR044000">
    <property type="entry name" value="Phage_tube_2"/>
</dbReference>
<dbReference type="AlphaFoldDB" id="A0A086XQQ2"/>
<dbReference type="eggNOG" id="ENOG502Z80P">
    <property type="taxonomic scope" value="Bacteria"/>
</dbReference>
<sequence length="312" mass="33132">MARAQGARSQLAVAFETVYGTAPASGFLKVPFASTTLGTEQPLLDSELLGYGRDPLAPVKDASTSDGDVVVPIDAVAWGIWLKGAFGDPTTTGTAAPYSHEFASGSYSLPSMSIEKGMPEVPNYEMFSGVMVDKISWQMQRSGLLTATVSCIAQGEDDATASAAGTLTEVDVERFGHFNGAIQRNGVSLGNVVSGQITYANNLDKIETIRSDGKIDGADPANAQLSGQIVVRFADTTLRDQAIDGEACELRFGYALGDHSFELVAHKVYLPRPKTEISGPSGVQVTFDWQAAKDLSLGRMCTATLINDEETY</sequence>
<reference evidence="1 2" key="1">
    <citation type="submission" date="2014-03" db="EMBL/GenBank/DDBJ databases">
        <title>Genome of Paenirhodobacter enshiensis DW2-9.</title>
        <authorList>
            <person name="Wang D."/>
            <person name="Wang G."/>
        </authorList>
    </citation>
    <scope>NUCLEOTIDE SEQUENCE [LARGE SCALE GENOMIC DNA]</scope>
    <source>
        <strain evidence="1 2">DW2-9</strain>
    </source>
</reference>
<dbReference type="RefSeq" id="WP_036640124.1">
    <property type="nucleotide sequence ID" value="NZ_JFZB01000052.1"/>
</dbReference>
<proteinExistence type="predicted"/>
<protein>
    <recommendedName>
        <fullName evidence="3">Major tail protein</fullName>
    </recommendedName>
</protein>
<name>A0A086XQQ2_9RHOB</name>